<name>A0A939KEG5_9BURK</name>
<evidence type="ECO:0000313" key="2">
    <source>
        <dbReference type="Proteomes" id="UP000664731"/>
    </source>
</evidence>
<protein>
    <submittedName>
        <fullName evidence="1">Uncharacterized protein</fullName>
    </submittedName>
</protein>
<comment type="caution">
    <text evidence="1">The sequence shown here is derived from an EMBL/GenBank/DDBJ whole genome shotgun (WGS) entry which is preliminary data.</text>
</comment>
<dbReference type="EMBL" id="JAFNME010000009">
    <property type="protein sequence ID" value="MBO1249378.1"/>
    <property type="molecule type" value="Genomic_DNA"/>
</dbReference>
<keyword evidence="2" id="KW-1185">Reference proteome</keyword>
<sequence length="171" mass="18486">MSTPNTLAATRQALLALLRGVPAVGIVHAQERFADSDSGFKAAYQYTHADPAADAFGATPHLRGWYLRRTGTREVTANGRILNTHTWAVRGYLSFKDALASELIFDDLIERMRDAVRTSPALGLPGLLGASVAEERGVQVSSAGPVLFAGALCHSAVLELTTRNWAEWRKP</sequence>
<organism evidence="1 2">
    <name type="scientific">Comamonas denitrificans</name>
    <dbReference type="NCBI Taxonomy" id="117506"/>
    <lineage>
        <taxon>Bacteria</taxon>
        <taxon>Pseudomonadati</taxon>
        <taxon>Pseudomonadota</taxon>
        <taxon>Betaproteobacteria</taxon>
        <taxon>Burkholderiales</taxon>
        <taxon>Comamonadaceae</taxon>
        <taxon>Comamonas</taxon>
    </lineage>
</organism>
<accession>A0A939KEG5</accession>
<reference evidence="1" key="1">
    <citation type="submission" date="2021-03" db="EMBL/GenBank/DDBJ databases">
        <title>Comamonas denitrificans.</title>
        <authorList>
            <person name="Finster K."/>
        </authorList>
    </citation>
    <scope>NUCLEOTIDE SEQUENCE</scope>
    <source>
        <strain evidence="1">MM2021_4</strain>
    </source>
</reference>
<dbReference type="AlphaFoldDB" id="A0A939KEG5"/>
<evidence type="ECO:0000313" key="1">
    <source>
        <dbReference type="EMBL" id="MBO1249378.1"/>
    </source>
</evidence>
<dbReference type="RefSeq" id="WP_207574897.1">
    <property type="nucleotide sequence ID" value="NZ_JAFNME010000009.1"/>
</dbReference>
<dbReference type="Proteomes" id="UP000664731">
    <property type="component" value="Unassembled WGS sequence"/>
</dbReference>
<gene>
    <name evidence="1" type="ORF">J1777_05935</name>
</gene>
<proteinExistence type="predicted"/>